<keyword evidence="2" id="KW-1185">Reference proteome</keyword>
<dbReference type="Proteomes" id="UP001185028">
    <property type="component" value="Unassembled WGS sequence"/>
</dbReference>
<name>A0ABU1IYC7_9BACL</name>
<gene>
    <name evidence="1" type="ORF">JOC58_001888</name>
</gene>
<organism evidence="1 2">
    <name type="scientific">Paenibacillus hunanensis</name>
    <dbReference type="NCBI Taxonomy" id="539262"/>
    <lineage>
        <taxon>Bacteria</taxon>
        <taxon>Bacillati</taxon>
        <taxon>Bacillota</taxon>
        <taxon>Bacilli</taxon>
        <taxon>Bacillales</taxon>
        <taxon>Paenibacillaceae</taxon>
        <taxon>Paenibacillus</taxon>
    </lineage>
</organism>
<proteinExistence type="predicted"/>
<sequence>MERIIIHPLHSFIHTTQFKMLLKTFDLLYQVRLDLLTYP</sequence>
<evidence type="ECO:0000313" key="2">
    <source>
        <dbReference type="Proteomes" id="UP001185028"/>
    </source>
</evidence>
<accession>A0ABU1IYC7</accession>
<comment type="caution">
    <text evidence="1">The sequence shown here is derived from an EMBL/GenBank/DDBJ whole genome shotgun (WGS) entry which is preliminary data.</text>
</comment>
<reference evidence="1 2" key="1">
    <citation type="submission" date="2023-07" db="EMBL/GenBank/DDBJ databases">
        <title>Genomic Encyclopedia of Type Strains, Phase IV (KMG-IV): sequencing the most valuable type-strain genomes for metagenomic binning, comparative biology and taxonomic classification.</title>
        <authorList>
            <person name="Goeker M."/>
        </authorList>
    </citation>
    <scope>NUCLEOTIDE SEQUENCE [LARGE SCALE GENOMIC DNA]</scope>
    <source>
        <strain evidence="1 2">DSM 22170</strain>
    </source>
</reference>
<dbReference type="EMBL" id="JAVDQH010000006">
    <property type="protein sequence ID" value="MDR6243995.1"/>
    <property type="molecule type" value="Genomic_DNA"/>
</dbReference>
<evidence type="ECO:0000313" key="1">
    <source>
        <dbReference type="EMBL" id="MDR6243995.1"/>
    </source>
</evidence>
<protein>
    <submittedName>
        <fullName evidence="1">Uncharacterized protein</fullName>
    </submittedName>
</protein>